<dbReference type="AlphaFoldDB" id="A0A9X2L3D8"/>
<keyword evidence="1" id="KW-0812">Transmembrane</keyword>
<keyword evidence="1" id="KW-1133">Transmembrane helix</keyword>
<gene>
    <name evidence="2" type="ORF">NM125_07885</name>
</gene>
<accession>A0A9X2L3D8</accession>
<evidence type="ECO:0000313" key="3">
    <source>
        <dbReference type="Proteomes" id="UP001139125"/>
    </source>
</evidence>
<dbReference type="Proteomes" id="UP001139125">
    <property type="component" value="Unassembled WGS sequence"/>
</dbReference>
<proteinExistence type="predicted"/>
<evidence type="ECO:0000256" key="1">
    <source>
        <dbReference type="SAM" id="Phobius"/>
    </source>
</evidence>
<keyword evidence="1" id="KW-0472">Membrane</keyword>
<feature type="transmembrane region" description="Helical" evidence="1">
    <location>
        <begin position="106"/>
        <end position="125"/>
    </location>
</feature>
<name>A0A9X2L3D8_9BACT</name>
<dbReference type="RefSeq" id="WP_255134366.1">
    <property type="nucleotide sequence ID" value="NZ_JANDBC010000001.1"/>
</dbReference>
<organism evidence="2 3">
    <name type="scientific">Gracilimonas sediminicola</name>
    <dbReference type="NCBI Taxonomy" id="2952158"/>
    <lineage>
        <taxon>Bacteria</taxon>
        <taxon>Pseudomonadati</taxon>
        <taxon>Balneolota</taxon>
        <taxon>Balneolia</taxon>
        <taxon>Balneolales</taxon>
        <taxon>Balneolaceae</taxon>
        <taxon>Gracilimonas</taxon>
    </lineage>
</organism>
<evidence type="ECO:0000313" key="2">
    <source>
        <dbReference type="EMBL" id="MCP9291500.1"/>
    </source>
</evidence>
<reference evidence="2" key="1">
    <citation type="submission" date="2022-06" db="EMBL/GenBank/DDBJ databases">
        <title>Gracilimonas sp. CAU 1638 isolated from sea sediment.</title>
        <authorList>
            <person name="Kim W."/>
        </authorList>
    </citation>
    <scope>NUCLEOTIDE SEQUENCE</scope>
    <source>
        <strain evidence="2">CAU 1638</strain>
    </source>
</reference>
<keyword evidence="3" id="KW-1185">Reference proteome</keyword>
<feature type="transmembrane region" description="Helical" evidence="1">
    <location>
        <begin position="76"/>
        <end position="94"/>
    </location>
</feature>
<sequence length="132" mass="15040">MTLKDRRIHLFLQLFFLLVGLYQFVELIGSLQSGQFSGNLFEFQYNDLPALTLGTSIIVGVASLVSSFSLWTRASWAYGFSLFTSGILFSYHLMNLSSAIHQNSYEIIPIVLVLVVILQSFPFLLRRSYRSM</sequence>
<protein>
    <submittedName>
        <fullName evidence="2">Uncharacterized protein</fullName>
    </submittedName>
</protein>
<comment type="caution">
    <text evidence="2">The sequence shown here is derived from an EMBL/GenBank/DDBJ whole genome shotgun (WGS) entry which is preliminary data.</text>
</comment>
<dbReference type="EMBL" id="JANDBC010000001">
    <property type="protein sequence ID" value="MCP9291500.1"/>
    <property type="molecule type" value="Genomic_DNA"/>
</dbReference>
<feature type="transmembrane region" description="Helical" evidence="1">
    <location>
        <begin position="49"/>
        <end position="71"/>
    </location>
</feature>